<proteinExistence type="predicted"/>
<dbReference type="Proteomes" id="UP000528460">
    <property type="component" value="Unassembled WGS sequence"/>
</dbReference>
<dbReference type="EMBL" id="JABFJW010000017">
    <property type="protein sequence ID" value="NOK08156.1"/>
    <property type="molecule type" value="Genomic_DNA"/>
</dbReference>
<protein>
    <submittedName>
        <fullName evidence="2">Uncharacterized protein</fullName>
    </submittedName>
</protein>
<reference evidence="2 3" key="1">
    <citation type="submission" date="2020-05" db="EMBL/GenBank/DDBJ databases">
        <authorList>
            <person name="Whitworth D."/>
        </authorList>
    </citation>
    <scope>NUCLEOTIDE SEQUENCE [LARGE SCALE GENOMIC DNA]</scope>
    <source>
        <strain evidence="2 3">CA046A</strain>
    </source>
</reference>
<feature type="chain" id="PRO_5031247457" evidence="1">
    <location>
        <begin position="20"/>
        <end position="260"/>
    </location>
</feature>
<organism evidence="2 3">
    <name type="scientific">Corallococcus exercitus</name>
    <dbReference type="NCBI Taxonomy" id="2316736"/>
    <lineage>
        <taxon>Bacteria</taxon>
        <taxon>Pseudomonadati</taxon>
        <taxon>Myxococcota</taxon>
        <taxon>Myxococcia</taxon>
        <taxon>Myxococcales</taxon>
        <taxon>Cystobacterineae</taxon>
        <taxon>Myxococcaceae</taxon>
        <taxon>Corallococcus</taxon>
    </lineage>
</organism>
<dbReference type="RefSeq" id="WP_171412421.1">
    <property type="nucleotide sequence ID" value="NZ_JABFJW010000017.1"/>
</dbReference>
<dbReference type="AlphaFoldDB" id="A0A7Y4NC87"/>
<evidence type="ECO:0000313" key="3">
    <source>
        <dbReference type="Proteomes" id="UP000528460"/>
    </source>
</evidence>
<accession>A0A7Y4NC87</accession>
<evidence type="ECO:0000313" key="2">
    <source>
        <dbReference type="EMBL" id="NOK08156.1"/>
    </source>
</evidence>
<sequence>MQSLRFVLLLAVFAMTACGDEPKTGATVTDVAVSGESLVASEGTLVLTASVSGTGTYSSEVRWSILSGEGSLSATTGESVVYTAPFARQEMEVTVQAASVADASKSAVFTLTVKRASATALLAGTYVGEDAYETTSGDITTPGTSTLTLTVEAVSDTQIRIHGIPQFTAWVVVDVLADDSLRFQPITGPTTVHDKYCRRYYFIGDEITGETGTGSWDGGQHLTLDWTTVMYQGCYPIGGQPGPYRESYTPTHNVFTGTKQ</sequence>
<keyword evidence="1" id="KW-0732">Signal</keyword>
<feature type="signal peptide" evidence="1">
    <location>
        <begin position="1"/>
        <end position="19"/>
    </location>
</feature>
<comment type="caution">
    <text evidence="2">The sequence shown here is derived from an EMBL/GenBank/DDBJ whole genome shotgun (WGS) entry which is preliminary data.</text>
</comment>
<gene>
    <name evidence="2" type="ORF">HNS30_03790</name>
</gene>
<dbReference type="PROSITE" id="PS51257">
    <property type="entry name" value="PROKAR_LIPOPROTEIN"/>
    <property type="match status" value="1"/>
</dbReference>
<evidence type="ECO:0000256" key="1">
    <source>
        <dbReference type="SAM" id="SignalP"/>
    </source>
</evidence>
<name>A0A7Y4NC87_9BACT</name>